<dbReference type="GO" id="GO:0005829">
    <property type="term" value="C:cytosol"/>
    <property type="evidence" value="ECO:0007669"/>
    <property type="project" value="TreeGrafter"/>
</dbReference>
<proteinExistence type="inferred from homology"/>
<keyword evidence="3 7" id="KW-0808">Transferase</keyword>
<keyword evidence="4 5" id="KW-0949">S-adenosyl-L-methionine</keyword>
<sequence>MADHLDRIRIVLTNPSHPGNIGSAARAMKVMGITKLYLVNPKEFPNDHADALASGAVDVLRHATVCGSLSEALQGVGFAAALSARRRELTLPAENLREAATQAMHLAAHNEIAFVFGNETFGLSNEEVMQCNLLIHVPTNPEYCSLNLAAAVQLVCYELRMAAGLTRFDDWPTPPTLATQEQIEGMLQHLEATLIEIGYLNPANPKRLMPRLRRLYKRATLEVDEIDMLRGILTKTLASKRSQ</sequence>
<dbReference type="PANTHER" id="PTHR42786:SF2">
    <property type="entry name" value="TRNA (CYTIDINE_URIDINE-2'-O-)-METHYLTRANSFERASE TRMJ"/>
    <property type="match status" value="1"/>
</dbReference>
<keyword evidence="5" id="KW-0963">Cytoplasm</keyword>
<evidence type="ECO:0000256" key="2">
    <source>
        <dbReference type="ARBA" id="ARBA00022603"/>
    </source>
</evidence>
<dbReference type="GO" id="GO:0002128">
    <property type="term" value="P:tRNA nucleoside ribose methylation"/>
    <property type="evidence" value="ECO:0007669"/>
    <property type="project" value="TreeGrafter"/>
</dbReference>
<dbReference type="AlphaFoldDB" id="A0A840MRA5"/>
<dbReference type="InterPro" id="IPR029026">
    <property type="entry name" value="tRNA_m1G_MTases_N"/>
</dbReference>
<accession>A0A840MRA5</accession>
<evidence type="ECO:0000256" key="1">
    <source>
        <dbReference type="ARBA" id="ARBA00007228"/>
    </source>
</evidence>
<dbReference type="FunFam" id="3.40.1280.10:FF:000006">
    <property type="entry name" value="Uncharacterized tRNA/rRNA methyltransferase HI_0380"/>
    <property type="match status" value="1"/>
</dbReference>
<evidence type="ECO:0000259" key="6">
    <source>
        <dbReference type="Pfam" id="PF00588"/>
    </source>
</evidence>
<dbReference type="EMBL" id="JACHHY010000005">
    <property type="protein sequence ID" value="MBB5017751.1"/>
    <property type="molecule type" value="Genomic_DNA"/>
</dbReference>
<dbReference type="InterPro" id="IPR001537">
    <property type="entry name" value="SpoU_MeTrfase"/>
</dbReference>
<dbReference type="Gene3D" id="3.40.1280.10">
    <property type="match status" value="1"/>
</dbReference>
<comment type="catalytic activity">
    <reaction evidence="5">
        <text>cytidine(32) in tRNA + S-adenosyl-L-methionine = 2'-O-methylcytidine(32) in tRNA + S-adenosyl-L-homocysteine + H(+)</text>
        <dbReference type="Rhea" id="RHEA:42932"/>
        <dbReference type="Rhea" id="RHEA-COMP:10288"/>
        <dbReference type="Rhea" id="RHEA-COMP:10289"/>
        <dbReference type="ChEBI" id="CHEBI:15378"/>
        <dbReference type="ChEBI" id="CHEBI:57856"/>
        <dbReference type="ChEBI" id="CHEBI:59789"/>
        <dbReference type="ChEBI" id="CHEBI:74495"/>
        <dbReference type="ChEBI" id="CHEBI:82748"/>
        <dbReference type="EC" id="2.1.1.200"/>
    </reaction>
</comment>
<dbReference type="GO" id="GO:0160206">
    <property type="term" value="F:tRNA (cytidine(32)/uridine(32)-2'-O)-methyltransferase activity"/>
    <property type="evidence" value="ECO:0007669"/>
    <property type="project" value="UniProtKB-EC"/>
</dbReference>
<keyword evidence="2 5" id="KW-0489">Methyltransferase</keyword>
<keyword evidence="5" id="KW-0819">tRNA processing</keyword>
<evidence type="ECO:0000256" key="3">
    <source>
        <dbReference type="ARBA" id="ARBA00022679"/>
    </source>
</evidence>
<dbReference type="InterPro" id="IPR029028">
    <property type="entry name" value="Alpha/beta_knot_MTases"/>
</dbReference>
<reference evidence="7 8" key="1">
    <citation type="submission" date="2020-08" db="EMBL/GenBank/DDBJ databases">
        <title>Genomic Encyclopedia of Type Strains, Phase IV (KMG-IV): sequencing the most valuable type-strain genomes for metagenomic binning, comparative biology and taxonomic classification.</title>
        <authorList>
            <person name="Goeker M."/>
        </authorList>
    </citation>
    <scope>NUCLEOTIDE SEQUENCE [LARGE SCALE GENOMIC DNA]</scope>
    <source>
        <strain evidence="7 8">DSM 27165</strain>
    </source>
</reference>
<name>A0A840MRA5_9PROT</name>
<comment type="function">
    <text evidence="5">Catalyzes the formation of 2'O-methylated cytidine (Cm32) or 2'O-methylated uridine (Um32) at position 32 in tRNA.</text>
</comment>
<dbReference type="NCBIfam" id="TIGR00050">
    <property type="entry name" value="rRNA_methyl_1"/>
    <property type="match status" value="1"/>
</dbReference>
<comment type="caution">
    <text evidence="7">The sequence shown here is derived from an EMBL/GenBank/DDBJ whole genome shotgun (WGS) entry which is preliminary data.</text>
</comment>
<evidence type="ECO:0000256" key="4">
    <source>
        <dbReference type="ARBA" id="ARBA00022691"/>
    </source>
</evidence>
<dbReference type="Pfam" id="PF00588">
    <property type="entry name" value="SpoU_methylase"/>
    <property type="match status" value="1"/>
</dbReference>
<dbReference type="PIRSF" id="PIRSF004808">
    <property type="entry name" value="LasT"/>
    <property type="match status" value="1"/>
</dbReference>
<keyword evidence="8" id="KW-1185">Reference proteome</keyword>
<dbReference type="RefSeq" id="WP_184036053.1">
    <property type="nucleotide sequence ID" value="NZ_JACHHY010000005.1"/>
</dbReference>
<comment type="subcellular location">
    <subcellularLocation>
        <location evidence="5">Cytoplasm</location>
    </subcellularLocation>
</comment>
<feature type="domain" description="tRNA/rRNA methyltransferase SpoU type" evidence="6">
    <location>
        <begin position="8"/>
        <end position="157"/>
    </location>
</feature>
<dbReference type="InterPro" id="IPR004384">
    <property type="entry name" value="RNA_MeTrfase_TrmJ/LasT"/>
</dbReference>
<comment type="subunit">
    <text evidence="5">Homodimer.</text>
</comment>
<dbReference type="CDD" id="cd18093">
    <property type="entry name" value="SpoU-like_TrmJ"/>
    <property type="match status" value="1"/>
</dbReference>
<comment type="similarity">
    <text evidence="1">Belongs to the class IV-like SAM-binding methyltransferase superfamily. RNA methyltransferase TrmH family.</text>
</comment>
<evidence type="ECO:0000256" key="5">
    <source>
        <dbReference type="RuleBase" id="RU362024"/>
    </source>
</evidence>
<dbReference type="Proteomes" id="UP000575898">
    <property type="component" value="Unassembled WGS sequence"/>
</dbReference>
<dbReference type="EC" id="2.1.1.200" evidence="5"/>
<dbReference type="SUPFAM" id="SSF75217">
    <property type="entry name" value="alpha/beta knot"/>
    <property type="match status" value="1"/>
</dbReference>
<protein>
    <recommendedName>
        <fullName evidence="5">tRNA (cytidine/uridine-2'-O-)-methyltransferase TrmJ</fullName>
        <ecNumber evidence="5">2.1.1.200</ecNumber>
    </recommendedName>
    <alternativeName>
        <fullName evidence="5">tRNA (cytidine(32)/uridine(32)-2'-O)-methyltransferase</fullName>
    </alternativeName>
    <alternativeName>
        <fullName evidence="5">tRNA Cm32/Um32 methyltransferase</fullName>
    </alternativeName>
</protein>
<gene>
    <name evidence="5" type="primary">trmJ</name>
    <name evidence="7" type="ORF">HNQ59_001021</name>
</gene>
<evidence type="ECO:0000313" key="8">
    <source>
        <dbReference type="Proteomes" id="UP000575898"/>
    </source>
</evidence>
<dbReference type="PANTHER" id="PTHR42786">
    <property type="entry name" value="TRNA/RRNA METHYLTRANSFERASE"/>
    <property type="match status" value="1"/>
</dbReference>
<comment type="catalytic activity">
    <reaction evidence="5">
        <text>uridine(32) in tRNA + S-adenosyl-L-methionine = 2'-O-methyluridine(32) in tRNA + S-adenosyl-L-homocysteine + H(+)</text>
        <dbReference type="Rhea" id="RHEA:42936"/>
        <dbReference type="Rhea" id="RHEA-COMP:10107"/>
        <dbReference type="Rhea" id="RHEA-COMP:10290"/>
        <dbReference type="ChEBI" id="CHEBI:15378"/>
        <dbReference type="ChEBI" id="CHEBI:57856"/>
        <dbReference type="ChEBI" id="CHEBI:59789"/>
        <dbReference type="ChEBI" id="CHEBI:65315"/>
        <dbReference type="ChEBI" id="CHEBI:74478"/>
        <dbReference type="EC" id="2.1.1.200"/>
    </reaction>
</comment>
<evidence type="ECO:0000313" key="7">
    <source>
        <dbReference type="EMBL" id="MBB5017751.1"/>
    </source>
</evidence>
<organism evidence="7 8">
    <name type="scientific">Chitinivorax tropicus</name>
    <dbReference type="NCBI Taxonomy" id="714531"/>
    <lineage>
        <taxon>Bacteria</taxon>
        <taxon>Pseudomonadati</taxon>
        <taxon>Pseudomonadota</taxon>
        <taxon>Betaproteobacteria</taxon>
        <taxon>Chitinivorax</taxon>
    </lineage>
</organism>
<dbReference type="GO" id="GO:0003723">
    <property type="term" value="F:RNA binding"/>
    <property type="evidence" value="ECO:0007669"/>
    <property type="project" value="InterPro"/>
</dbReference>
<dbReference type="Gene3D" id="1.10.8.590">
    <property type="match status" value="1"/>
</dbReference>